<feature type="region of interest" description="Disordered" evidence="2">
    <location>
        <begin position="514"/>
        <end position="601"/>
    </location>
</feature>
<sequence>MTTGLQDGSISTCRAYCTLSQSDQGGSESRANQRLPAEMNLLYRKTKIEWKQKEEDPKKSVGKDVTVGKVRDIASFRKHFRMGFMTMPASQEHAPHPCASAMAPRSLSCHSVGSVENGGDSSSARKPPAKPKRHPSTKLSMTGDTRNSGSTENSGPKKAGSQKLGPESREFGRKIPPQKPKRSPNTHLSVSFDESYQGRPTARVAPVSGRQRFSRTDSHLNTKSSDGEDEEPVYIEMVGDIFKGQSTPDEDSDESEAIYEEMKYPLLEDSSSSKTNGVAGHRHHHHHHSHHQHQMRYHAKQEATKIPTGSNPKASPCEIPPPFPNLLQHRPPLLAFPLAKSQKPNKPSTTSAPQQGSKLPVLQAGIPQAREPLSSPATPQVPGHHRGVDNSGAEERDLQAFQQQLGPAGRARSHSTPLPPQTSSSQKSEKELPNSHSMICPPVRVAAAAAAATAHSMLPVPQTSAQPKDKALSYTMVYSAVKVTHSVLPTPQVSVEQKTEKEVSVLHGMLCSTSRASTPVRPASALTRSSTPHSLQEQSPSPLSILWTHPSSGLKRPPAYDSAKPAGNSKNCPTGPPSTVKTQGQEKGSSASTVMAAESRAAATLEEEESFNSCWALQRKASCSRKSRDSDKAAEGARVWNGVADPSTKTEREEKGTHSASQSGIPVRAQHSLDSVGARLAGRSGVPVPCQTFPACHRSGDLAGGYRLGRSASTSGVRHAALHAQRHSLQGRETPAQSLIQEQEVQPQAPQGGKERDGKLLEVIERKRYLCREIKARQKPERSLCKQESMPILPSWRKNVENRKTGTPPCRRQQAVVWDTAI</sequence>
<feature type="region of interest" description="Disordered" evidence="2">
    <location>
        <begin position="90"/>
        <end position="232"/>
    </location>
</feature>
<dbReference type="InterPro" id="IPR039482">
    <property type="entry name" value="NYAP_N"/>
</dbReference>
<feature type="compositionally biased region" description="Polar residues" evidence="2">
    <location>
        <begin position="137"/>
        <end position="154"/>
    </location>
</feature>
<name>A0AAV7KMZ3_PLEWA</name>
<dbReference type="EMBL" id="JANPWB010000016">
    <property type="protein sequence ID" value="KAJ1080018.1"/>
    <property type="molecule type" value="Genomic_DNA"/>
</dbReference>
<dbReference type="InterPro" id="IPR026722">
    <property type="entry name" value="NYAP1/NYAP2"/>
</dbReference>
<dbReference type="Proteomes" id="UP001066276">
    <property type="component" value="Chromosome 12"/>
</dbReference>
<protein>
    <recommendedName>
        <fullName evidence="7">Neuronal tyrosine-phosphorylated phosphoinositide-3-kinase adapter 1</fullName>
    </recommendedName>
</protein>
<feature type="domain" description="Neuronal tyrosine-phosphorylated phosphoinositide-3-kinase adapter N-terminal" evidence="3">
    <location>
        <begin position="42"/>
        <end position="433"/>
    </location>
</feature>
<dbReference type="PANTHER" id="PTHR22633:SF2">
    <property type="entry name" value="NEURONAL TYROSINE-PHOSPHORYLATED PHOSPHOINOSITIDE-3-KINASE ADAPTER 1"/>
    <property type="match status" value="1"/>
</dbReference>
<feature type="compositionally biased region" description="Polar residues" evidence="2">
    <location>
        <begin position="185"/>
        <end position="194"/>
    </location>
</feature>
<evidence type="ECO:0000259" key="4">
    <source>
        <dbReference type="Pfam" id="PF15452"/>
    </source>
</evidence>
<evidence type="ECO:0000256" key="1">
    <source>
        <dbReference type="ARBA" id="ARBA00022553"/>
    </source>
</evidence>
<dbReference type="Pfam" id="PF15439">
    <property type="entry name" value="NYAP_N"/>
    <property type="match status" value="1"/>
</dbReference>
<evidence type="ECO:0008006" key="7">
    <source>
        <dbReference type="Google" id="ProtNLM"/>
    </source>
</evidence>
<feature type="domain" description="Neuronal tyrosine-phosphorylated phosphoinositide-3-kinase adapter C-terminal" evidence="4">
    <location>
        <begin position="571"/>
        <end position="822"/>
    </location>
</feature>
<feature type="region of interest" description="Disordered" evidence="2">
    <location>
        <begin position="625"/>
        <end position="668"/>
    </location>
</feature>
<feature type="region of interest" description="Disordered" evidence="2">
    <location>
        <begin position="268"/>
        <end position="358"/>
    </location>
</feature>
<dbReference type="AlphaFoldDB" id="A0AAV7KMZ3"/>
<dbReference type="GO" id="GO:0043491">
    <property type="term" value="P:phosphatidylinositol 3-kinase/protein kinase B signal transduction"/>
    <property type="evidence" value="ECO:0007669"/>
    <property type="project" value="InterPro"/>
</dbReference>
<proteinExistence type="predicted"/>
<dbReference type="Pfam" id="PF15452">
    <property type="entry name" value="NYAP_C"/>
    <property type="match status" value="1"/>
</dbReference>
<evidence type="ECO:0000313" key="5">
    <source>
        <dbReference type="EMBL" id="KAJ1080018.1"/>
    </source>
</evidence>
<feature type="compositionally biased region" description="Basic residues" evidence="2">
    <location>
        <begin position="127"/>
        <end position="136"/>
    </location>
</feature>
<feature type="compositionally biased region" description="Polar residues" evidence="2">
    <location>
        <begin position="568"/>
        <end position="593"/>
    </location>
</feature>
<keyword evidence="1" id="KW-0597">Phosphoprotein</keyword>
<evidence type="ECO:0000259" key="3">
    <source>
        <dbReference type="Pfam" id="PF15439"/>
    </source>
</evidence>
<accession>A0AAV7KMZ3</accession>
<gene>
    <name evidence="5" type="ORF">NDU88_000240</name>
</gene>
<organism evidence="5 6">
    <name type="scientific">Pleurodeles waltl</name>
    <name type="common">Iberian ribbed newt</name>
    <dbReference type="NCBI Taxonomy" id="8319"/>
    <lineage>
        <taxon>Eukaryota</taxon>
        <taxon>Metazoa</taxon>
        <taxon>Chordata</taxon>
        <taxon>Craniata</taxon>
        <taxon>Vertebrata</taxon>
        <taxon>Euteleostomi</taxon>
        <taxon>Amphibia</taxon>
        <taxon>Batrachia</taxon>
        <taxon>Caudata</taxon>
        <taxon>Salamandroidea</taxon>
        <taxon>Salamandridae</taxon>
        <taxon>Pleurodelinae</taxon>
        <taxon>Pleurodeles</taxon>
    </lineage>
</organism>
<dbReference type="InterPro" id="IPR029353">
    <property type="entry name" value="NYAP_C"/>
</dbReference>
<feature type="region of interest" description="Disordered" evidence="2">
    <location>
        <begin position="370"/>
        <end position="391"/>
    </location>
</feature>
<feature type="compositionally biased region" description="Polar residues" evidence="2">
    <location>
        <begin position="342"/>
        <end position="357"/>
    </location>
</feature>
<dbReference type="PANTHER" id="PTHR22633">
    <property type="entry name" value="NEURONAL TYROSINE-PHOSPHORYLATED PHOSPHOINOSITIDE-3-KINASE ADAPTER 2-RELATED"/>
    <property type="match status" value="1"/>
</dbReference>
<evidence type="ECO:0000256" key="2">
    <source>
        <dbReference type="SAM" id="MobiDB-lite"/>
    </source>
</evidence>
<dbReference type="GO" id="GO:0048812">
    <property type="term" value="P:neuron projection morphogenesis"/>
    <property type="evidence" value="ECO:0007669"/>
    <property type="project" value="InterPro"/>
</dbReference>
<feature type="compositionally biased region" description="Basic and acidic residues" evidence="2">
    <location>
        <begin position="626"/>
        <end position="635"/>
    </location>
</feature>
<evidence type="ECO:0000313" key="6">
    <source>
        <dbReference type="Proteomes" id="UP001066276"/>
    </source>
</evidence>
<feature type="compositionally biased region" description="Basic residues" evidence="2">
    <location>
        <begin position="280"/>
        <end position="298"/>
    </location>
</feature>
<keyword evidence="6" id="KW-1185">Reference proteome</keyword>
<feature type="region of interest" description="Disordered" evidence="2">
    <location>
        <begin position="404"/>
        <end position="437"/>
    </location>
</feature>
<comment type="caution">
    <text evidence="5">The sequence shown here is derived from an EMBL/GenBank/DDBJ whole genome shotgun (WGS) entry which is preliminary data.</text>
</comment>
<feature type="compositionally biased region" description="Polar residues" evidence="2">
    <location>
        <begin position="526"/>
        <end position="542"/>
    </location>
</feature>
<feature type="compositionally biased region" description="Basic and acidic residues" evidence="2">
    <location>
        <begin position="648"/>
        <end position="657"/>
    </location>
</feature>
<reference evidence="5" key="1">
    <citation type="journal article" date="2022" name="bioRxiv">
        <title>Sequencing and chromosome-scale assembly of the giantPleurodeles waltlgenome.</title>
        <authorList>
            <person name="Brown T."/>
            <person name="Elewa A."/>
            <person name="Iarovenko S."/>
            <person name="Subramanian E."/>
            <person name="Araus A.J."/>
            <person name="Petzold A."/>
            <person name="Susuki M."/>
            <person name="Suzuki K.-i.T."/>
            <person name="Hayashi T."/>
            <person name="Toyoda A."/>
            <person name="Oliveira C."/>
            <person name="Osipova E."/>
            <person name="Leigh N.D."/>
            <person name="Simon A."/>
            <person name="Yun M.H."/>
        </authorList>
    </citation>
    <scope>NUCLEOTIDE SEQUENCE</scope>
    <source>
        <strain evidence="5">20211129_DDA</strain>
        <tissue evidence="5">Liver</tissue>
    </source>
</reference>